<evidence type="ECO:0000313" key="3">
    <source>
        <dbReference type="Ensembl" id="ENSCCNP00000021929.1"/>
    </source>
</evidence>
<reference evidence="3" key="1">
    <citation type="submission" date="2023-09" db="UniProtKB">
        <authorList>
            <consortium name="Ensembl"/>
        </authorList>
    </citation>
    <scope>IDENTIFICATION</scope>
</reference>
<sequence>MDFLLGNPFSSPVGQRIEKATDGSLQSEDWALNMEICDIINETEEGGWLGASCPLTGLLSGTFCPPGLGDMRQELWAPLPCAGGQPGLRGGCAGEDHPAQEQPAHHRARQSADPHPGERWGWEQQHWYFFRGVATGCFPFLRLTVSWIFMCLVRLVTLFKTQCV</sequence>
<dbReference type="Gene3D" id="1.25.40.90">
    <property type="match status" value="1"/>
</dbReference>
<feature type="region of interest" description="Disordered" evidence="1">
    <location>
        <begin position="90"/>
        <end position="117"/>
    </location>
</feature>
<protein>
    <recommendedName>
        <fullName evidence="2">VHS domain-containing protein</fullName>
    </recommendedName>
</protein>
<proteinExistence type="predicted"/>
<dbReference type="GO" id="GO:0016020">
    <property type="term" value="C:membrane"/>
    <property type="evidence" value="ECO:0007669"/>
    <property type="project" value="TreeGrafter"/>
</dbReference>
<dbReference type="PROSITE" id="PS50179">
    <property type="entry name" value="VHS"/>
    <property type="match status" value="1"/>
</dbReference>
<organism evidence="3">
    <name type="scientific">Castor canadensis</name>
    <name type="common">American beaver</name>
    <dbReference type="NCBI Taxonomy" id="51338"/>
    <lineage>
        <taxon>Eukaryota</taxon>
        <taxon>Metazoa</taxon>
        <taxon>Chordata</taxon>
        <taxon>Craniata</taxon>
        <taxon>Vertebrata</taxon>
        <taxon>Euteleostomi</taxon>
        <taxon>Mammalia</taxon>
        <taxon>Eutheria</taxon>
        <taxon>Euarchontoglires</taxon>
        <taxon>Glires</taxon>
        <taxon>Rodentia</taxon>
        <taxon>Castorimorpha</taxon>
        <taxon>Castoridae</taxon>
        <taxon>Castor</taxon>
    </lineage>
</organism>
<dbReference type="GO" id="GO:0043130">
    <property type="term" value="F:ubiquitin binding"/>
    <property type="evidence" value="ECO:0007669"/>
    <property type="project" value="InterPro"/>
</dbReference>
<dbReference type="GO" id="GO:0007165">
    <property type="term" value="P:signal transduction"/>
    <property type="evidence" value="ECO:0007669"/>
    <property type="project" value="TreeGrafter"/>
</dbReference>
<name>A0A8C0X8Y4_CASCN</name>
<dbReference type="Ensembl" id="ENSCCNT00000028149.1">
    <property type="protein sequence ID" value="ENSCCNP00000021929.1"/>
    <property type="gene ID" value="ENSCCNG00000021626.1"/>
</dbReference>
<dbReference type="AlphaFoldDB" id="A0A8C0X8Y4"/>
<dbReference type="GO" id="GO:0005768">
    <property type="term" value="C:endosome"/>
    <property type="evidence" value="ECO:0007669"/>
    <property type="project" value="TreeGrafter"/>
</dbReference>
<dbReference type="GO" id="GO:0035091">
    <property type="term" value="F:phosphatidylinositol binding"/>
    <property type="evidence" value="ECO:0007669"/>
    <property type="project" value="InterPro"/>
</dbReference>
<dbReference type="Pfam" id="PF00790">
    <property type="entry name" value="VHS"/>
    <property type="match status" value="1"/>
</dbReference>
<dbReference type="PANTHER" id="PTHR13856">
    <property type="entry name" value="VHS DOMAIN CONTAINING PROTEIN FAMILY"/>
    <property type="match status" value="1"/>
</dbReference>
<feature type="domain" description="VHS" evidence="2">
    <location>
        <begin position="20"/>
        <end position="46"/>
    </location>
</feature>
<evidence type="ECO:0000256" key="1">
    <source>
        <dbReference type="SAM" id="MobiDB-lite"/>
    </source>
</evidence>
<dbReference type="InterPro" id="IPR002014">
    <property type="entry name" value="VHS_dom"/>
</dbReference>
<dbReference type="GO" id="GO:0030276">
    <property type="term" value="F:clathrin binding"/>
    <property type="evidence" value="ECO:0007669"/>
    <property type="project" value="TreeGrafter"/>
</dbReference>
<dbReference type="InterPro" id="IPR008942">
    <property type="entry name" value="ENTH_VHS"/>
</dbReference>
<dbReference type="SUPFAM" id="SSF48464">
    <property type="entry name" value="ENTH/VHS domain"/>
    <property type="match status" value="1"/>
</dbReference>
<accession>A0A8C0X8Y4</accession>
<gene>
    <name evidence="3" type="primary">LOC109683620</name>
</gene>
<evidence type="ECO:0000259" key="2">
    <source>
        <dbReference type="PROSITE" id="PS50179"/>
    </source>
</evidence>
<dbReference type="PANTHER" id="PTHR13856:SF32">
    <property type="entry name" value="TARGET OF MYB1 MEMBRANE TRAFFICKING PROTEIN"/>
    <property type="match status" value="1"/>
</dbReference>